<evidence type="ECO:0000313" key="3">
    <source>
        <dbReference type="Proteomes" id="UP000035900"/>
    </source>
</evidence>
<gene>
    <name evidence="2" type="ORF">ACM44_14715</name>
</gene>
<reference evidence="2 3" key="1">
    <citation type="journal article" date="2004" name="Int. J. Syst. Evol. Microbiol.">
        <title>Kaistella koreensis gen. nov., sp. nov., a novel member of the Chryseobacterium-Bergeyella-Riemerella branch.</title>
        <authorList>
            <person name="Kim M.K."/>
            <person name="Im W.T."/>
            <person name="Shin Y.K."/>
            <person name="Lim J.H."/>
            <person name="Kim S.H."/>
            <person name="Lee B.C."/>
            <person name="Park M.Y."/>
            <person name="Lee K.Y."/>
            <person name="Lee S.T."/>
        </authorList>
    </citation>
    <scope>NUCLEOTIDE SEQUENCE [LARGE SCALE GENOMIC DNA]</scope>
    <source>
        <strain evidence="2 3">CCUG 49689</strain>
    </source>
</reference>
<keyword evidence="3" id="KW-1185">Reference proteome</keyword>
<dbReference type="Gene3D" id="3.60.10.10">
    <property type="entry name" value="Endonuclease/exonuclease/phosphatase"/>
    <property type="match status" value="1"/>
</dbReference>
<dbReference type="PATRIC" id="fig|1304281.5.peg.3217"/>
<protein>
    <recommendedName>
        <fullName evidence="1">Endonuclease/exonuclease/phosphatase domain-containing protein</fullName>
    </recommendedName>
</protein>
<dbReference type="InterPro" id="IPR036691">
    <property type="entry name" value="Endo/exonu/phosph_ase_sf"/>
</dbReference>
<dbReference type="Proteomes" id="UP000035900">
    <property type="component" value="Unassembled WGS sequence"/>
</dbReference>
<sequence length="230" mass="27137">MKIATYNIDWLNKRKIEIENILNETDFDFLILTEAIDVNLKNYKYKYFTDELPQNYEYETQNYSEILNGKKGHRTIIYSKYPALKKYFVQDKKTSIACEFETEYGKLVVYGTIIGTLYNRKPFAEIELKNCISDCIKIHEQNQNLIIVGDLNTAFLEADKKKFKINHNTTEFLIKLFENLNLVNATMNIKENIDHIIIPKSFQSKIKESEIFIPKKSKKDDHHGIFINIE</sequence>
<dbReference type="STRING" id="1304281.ACM44_14715"/>
<dbReference type="RefSeq" id="WP_048500818.1">
    <property type="nucleotide sequence ID" value="NZ_LFNG01000053.1"/>
</dbReference>
<dbReference type="GO" id="GO:0003824">
    <property type="term" value="F:catalytic activity"/>
    <property type="evidence" value="ECO:0007669"/>
    <property type="project" value="InterPro"/>
</dbReference>
<dbReference type="Pfam" id="PF03372">
    <property type="entry name" value="Exo_endo_phos"/>
    <property type="match status" value="1"/>
</dbReference>
<feature type="domain" description="Endonuclease/exonuclease/phosphatase" evidence="1">
    <location>
        <begin position="4"/>
        <end position="198"/>
    </location>
</feature>
<dbReference type="SUPFAM" id="SSF56219">
    <property type="entry name" value="DNase I-like"/>
    <property type="match status" value="1"/>
</dbReference>
<dbReference type="AlphaFoldDB" id="A0A0J7LG69"/>
<dbReference type="EMBL" id="LFNG01000053">
    <property type="protein sequence ID" value="KMQ67995.1"/>
    <property type="molecule type" value="Genomic_DNA"/>
</dbReference>
<accession>A0A0J7LG69</accession>
<proteinExistence type="predicted"/>
<evidence type="ECO:0000259" key="1">
    <source>
        <dbReference type="Pfam" id="PF03372"/>
    </source>
</evidence>
<name>A0A0J7LG69_9FLAO</name>
<dbReference type="OrthoDB" id="1246559at2"/>
<organism evidence="2 3">
    <name type="scientific">Chryseobacterium koreense CCUG 49689</name>
    <dbReference type="NCBI Taxonomy" id="1304281"/>
    <lineage>
        <taxon>Bacteria</taxon>
        <taxon>Pseudomonadati</taxon>
        <taxon>Bacteroidota</taxon>
        <taxon>Flavobacteriia</taxon>
        <taxon>Flavobacteriales</taxon>
        <taxon>Weeksellaceae</taxon>
        <taxon>Chryseobacterium group</taxon>
        <taxon>Chryseobacterium</taxon>
    </lineage>
</organism>
<evidence type="ECO:0000313" key="2">
    <source>
        <dbReference type="EMBL" id="KMQ67995.1"/>
    </source>
</evidence>
<dbReference type="InterPro" id="IPR005135">
    <property type="entry name" value="Endo/exonuclease/phosphatase"/>
</dbReference>
<comment type="caution">
    <text evidence="2">The sequence shown here is derived from an EMBL/GenBank/DDBJ whole genome shotgun (WGS) entry which is preliminary data.</text>
</comment>